<sequence>MESKYGNKIMEDRDCLSSKNAAHGLSMSNCIKPLPKDIARLALYIVCISDFSSIIQASYDIASSVTVSTIFVIFSIICSSFGLLGFYSITKNNNSTMKYYVVYTILRLILESITSFGMSIIFYIYFKSTMYDENLPVWAVFLINATCLTLSRIVFSYVAFSFYQRLETQNQENFEKVTDKV</sequence>
<proteinExistence type="predicted"/>
<feature type="transmembrane region" description="Helical" evidence="1">
    <location>
        <begin position="138"/>
        <end position="160"/>
    </location>
</feature>
<feature type="transmembrane region" description="Helical" evidence="1">
    <location>
        <begin position="65"/>
        <end position="87"/>
    </location>
</feature>
<name>A0A0S4TIU9_CRYHO</name>
<organism evidence="2">
    <name type="scientific">Cryptosporidium hominis</name>
    <dbReference type="NCBI Taxonomy" id="237895"/>
    <lineage>
        <taxon>Eukaryota</taxon>
        <taxon>Sar</taxon>
        <taxon>Alveolata</taxon>
        <taxon>Apicomplexa</taxon>
        <taxon>Conoidasida</taxon>
        <taxon>Coccidia</taxon>
        <taxon>Eucoccidiorida</taxon>
        <taxon>Eimeriorina</taxon>
        <taxon>Cryptosporidiidae</taxon>
        <taxon>Cryptosporidium</taxon>
    </lineage>
</organism>
<gene>
    <name evidence="2" type="ORF">CHUDEA7_3340</name>
    <name evidence="3" type="ORF">GY17_00003051</name>
</gene>
<feature type="transmembrane region" description="Helical" evidence="1">
    <location>
        <begin position="41"/>
        <end position="59"/>
    </location>
</feature>
<keyword evidence="1" id="KW-1133">Transmembrane helix</keyword>
<evidence type="ECO:0000313" key="3">
    <source>
        <dbReference type="EMBL" id="PPS93942.1"/>
    </source>
</evidence>
<dbReference type="OrthoDB" id="341491at2759"/>
<reference evidence="3 4" key="1">
    <citation type="submission" date="2014-11" db="EMBL/GenBank/DDBJ databases">
        <title>Comparative genomic analysis of Cryptosporidium hominis reveals occurrence of genetic recombination in virulent subtypes.</title>
        <authorList>
            <person name="Guo Y."/>
            <person name="Tang K."/>
            <person name="Frace M."/>
            <person name="Li N."/>
            <person name="Roellig D.M."/>
            <person name="Sammons S."/>
            <person name="Knipe K."/>
            <person name="Rowe L."/>
            <person name="Feng Y."/>
            <person name="Xiao L."/>
        </authorList>
    </citation>
    <scope>NUCLEOTIDE SEQUENCE [LARGE SCALE GENOMIC DNA]</scope>
    <source>
        <strain evidence="3">30976</strain>
    </source>
</reference>
<dbReference type="VEuPathDB" id="CryptoDB:Chro.70372"/>
<reference evidence="3 4" key="3">
    <citation type="submission" date="2017-10" db="EMBL/GenBank/DDBJ databases">
        <title>Consistent, comparative and evidence-based genome annotation and re-annotation for the closely-related species, Cryptosporidium parvum, C. hominis and C. tyzzeri.</title>
        <authorList>
            <person name="Baptista R.P."/>
            <person name="Li Y."/>
            <person name="Sateriale A."/>
            <person name="Striepen B."/>
            <person name="Kissinger J.C."/>
        </authorList>
    </citation>
    <scope>NUCLEOTIDE SEQUENCE [LARGE SCALE GENOMIC DNA]</scope>
    <source>
        <strain evidence="3">30976</strain>
    </source>
</reference>
<dbReference type="AlphaFoldDB" id="A0A0S4TIU9"/>
<reference evidence="2" key="2">
    <citation type="submission" date="2015-08" db="EMBL/GenBank/DDBJ databases">
        <authorList>
            <person name="Babu N.S."/>
            <person name="Beckwith C.J."/>
            <person name="Beseler K.G."/>
            <person name="Brison A."/>
            <person name="Carone J.V."/>
            <person name="Caskin T.P."/>
            <person name="Diamond M."/>
            <person name="Durham M.E."/>
            <person name="Foxe J.M."/>
            <person name="Go M."/>
            <person name="Henderson B.A."/>
            <person name="Jones I.B."/>
            <person name="McGettigan J.A."/>
            <person name="Micheletti S.J."/>
            <person name="Nasrallah M.E."/>
            <person name="Ortiz D."/>
            <person name="Piller C.R."/>
            <person name="Privatt S.R."/>
            <person name="Schneider S.L."/>
            <person name="Sharp S."/>
            <person name="Smith T.C."/>
            <person name="Stanton J.D."/>
            <person name="Ullery H.E."/>
            <person name="Wilson R.J."/>
            <person name="Serrano M.G."/>
            <person name="Buck G."/>
            <person name="Lee V."/>
            <person name="Wang Y."/>
            <person name="Carvalho R."/>
            <person name="Voegtly L."/>
            <person name="Shi R."/>
            <person name="Duckworth R."/>
            <person name="Johnson A."/>
            <person name="Loviza R."/>
            <person name="Walstead R."/>
            <person name="Shah Z."/>
            <person name="Kiflezghi M."/>
            <person name="Wade K."/>
            <person name="Ball S.L."/>
            <person name="Bradley K.W."/>
            <person name="Asai D.J."/>
            <person name="Bowman C.A."/>
            <person name="Russell D.A."/>
            <person name="Pope W.H."/>
            <person name="Jacobs-Sera D."/>
            <person name="Hendrix R.W."/>
            <person name="Hatfull G.F."/>
        </authorList>
    </citation>
    <scope>NUCLEOTIDE SEQUENCE [LARGE SCALE GENOMIC DNA]</scope>
</reference>
<dbReference type="VEuPathDB" id="CryptoDB:ChTU502y2012_407g1635"/>
<accession>A0A0S4TIU9</accession>
<evidence type="ECO:0000313" key="4">
    <source>
        <dbReference type="Proteomes" id="UP001429100"/>
    </source>
</evidence>
<evidence type="ECO:0000256" key="1">
    <source>
        <dbReference type="SAM" id="Phobius"/>
    </source>
</evidence>
<dbReference type="EMBL" id="LN877953">
    <property type="protein sequence ID" value="CUV07320.1"/>
    <property type="molecule type" value="Genomic_DNA"/>
</dbReference>
<evidence type="ECO:0008006" key="5">
    <source>
        <dbReference type="Google" id="ProtNLM"/>
    </source>
</evidence>
<dbReference type="Proteomes" id="UP001429100">
    <property type="component" value="Unassembled WGS sequence"/>
</dbReference>
<feature type="transmembrane region" description="Helical" evidence="1">
    <location>
        <begin position="99"/>
        <end position="126"/>
    </location>
</feature>
<evidence type="ECO:0000313" key="2">
    <source>
        <dbReference type="EMBL" id="CUV07320.1"/>
    </source>
</evidence>
<dbReference type="VEuPathDB" id="CryptoDB:GY17_00003051"/>
<keyword evidence="1" id="KW-0812">Transmembrane</keyword>
<keyword evidence="4" id="KW-1185">Reference proteome</keyword>
<keyword evidence="1" id="KW-0472">Membrane</keyword>
<protein>
    <recommendedName>
        <fullName evidence="5">Transmembrane protein</fullName>
    </recommendedName>
</protein>
<dbReference type="Proteomes" id="UP000199752">
    <property type="component" value="Chromosome 7"/>
</dbReference>
<dbReference type="EMBL" id="JTAI01000005">
    <property type="protein sequence ID" value="PPS93942.1"/>
    <property type="molecule type" value="Genomic_DNA"/>
</dbReference>
<dbReference type="VEuPathDB" id="CryptoDB:CHUDEA7_3340"/>